<sequence length="75" mass="8259">MKRIHYEISGIQNKDVKTQLKNALDKIDGISMINIDAGRGSIEVGYNQSTDENSIKSCIETVGCEITGRSCEDSH</sequence>
<comment type="caution">
    <text evidence="1">The sequence shown here is derived from an EMBL/GenBank/DDBJ whole genome shotgun (WGS) entry which is preliminary data.</text>
</comment>
<evidence type="ECO:0000313" key="1">
    <source>
        <dbReference type="EMBL" id="MDW2798956.1"/>
    </source>
</evidence>
<name>A0ABU4GMV9_9CLOT</name>
<reference evidence="1 2" key="1">
    <citation type="submission" date="2023-10" db="EMBL/GenBank/DDBJ databases">
        <title>A novel Glycoside Hydrolase 43-Like Enzyme from Clostrdium boliviensis is an Endo-xylanase, and a Candidate for Xylooligosaccharides Production from Different Xylan Substrates.</title>
        <authorList>
            <person name="Alvarez M.T."/>
            <person name="Rocabado-Villegas L.R."/>
            <person name="Salas-Veizaga D.M."/>
            <person name="Linares-Pasten J.A."/>
            <person name="Gudmundsdottir E.E."/>
            <person name="Hreggvidsson G.O."/>
            <person name="Adlercreutz P."/>
            <person name="Nordberg Karlsson E."/>
        </authorList>
    </citation>
    <scope>NUCLEOTIDE SEQUENCE [LARGE SCALE GENOMIC DNA]</scope>
    <source>
        <strain evidence="1 2">E-1</strain>
    </source>
</reference>
<protein>
    <submittedName>
        <fullName evidence="1">Heavy metal transporter</fullName>
    </submittedName>
</protein>
<dbReference type="EMBL" id="JAWONS010000240">
    <property type="protein sequence ID" value="MDW2798956.1"/>
    <property type="molecule type" value="Genomic_DNA"/>
</dbReference>
<dbReference type="Proteomes" id="UP001276854">
    <property type="component" value="Unassembled WGS sequence"/>
</dbReference>
<dbReference type="RefSeq" id="WP_318065152.1">
    <property type="nucleotide sequence ID" value="NZ_JAWONS010000240.1"/>
</dbReference>
<keyword evidence="2" id="KW-1185">Reference proteome</keyword>
<dbReference type="Gene3D" id="3.30.70.100">
    <property type="match status" value="1"/>
</dbReference>
<dbReference type="SUPFAM" id="SSF55008">
    <property type="entry name" value="HMA, heavy metal-associated domain"/>
    <property type="match status" value="1"/>
</dbReference>
<organism evidence="1 2">
    <name type="scientific">Clostridium boliviensis</name>
    <dbReference type="NCBI Taxonomy" id="318465"/>
    <lineage>
        <taxon>Bacteria</taxon>
        <taxon>Bacillati</taxon>
        <taxon>Bacillota</taxon>
        <taxon>Clostridia</taxon>
        <taxon>Eubacteriales</taxon>
        <taxon>Clostridiaceae</taxon>
        <taxon>Clostridium</taxon>
    </lineage>
</organism>
<gene>
    <name evidence="1" type="ORF">RZO55_15380</name>
</gene>
<dbReference type="InterPro" id="IPR036163">
    <property type="entry name" value="HMA_dom_sf"/>
</dbReference>
<accession>A0ABU4GMV9</accession>
<proteinExistence type="predicted"/>
<evidence type="ECO:0000313" key="2">
    <source>
        <dbReference type="Proteomes" id="UP001276854"/>
    </source>
</evidence>